<protein>
    <submittedName>
        <fullName evidence="3">Uncharacterized protein</fullName>
    </submittedName>
</protein>
<evidence type="ECO:0000256" key="1">
    <source>
        <dbReference type="SAM" id="MobiDB-lite"/>
    </source>
</evidence>
<feature type="region of interest" description="Disordered" evidence="1">
    <location>
        <begin position="1"/>
        <end position="24"/>
    </location>
</feature>
<feature type="transmembrane region" description="Helical" evidence="2">
    <location>
        <begin position="34"/>
        <end position="52"/>
    </location>
</feature>
<dbReference type="AlphaFoldDB" id="A0A392RY91"/>
<organism evidence="3 4">
    <name type="scientific">Trifolium medium</name>
    <dbReference type="NCBI Taxonomy" id="97028"/>
    <lineage>
        <taxon>Eukaryota</taxon>
        <taxon>Viridiplantae</taxon>
        <taxon>Streptophyta</taxon>
        <taxon>Embryophyta</taxon>
        <taxon>Tracheophyta</taxon>
        <taxon>Spermatophyta</taxon>
        <taxon>Magnoliopsida</taxon>
        <taxon>eudicotyledons</taxon>
        <taxon>Gunneridae</taxon>
        <taxon>Pentapetalae</taxon>
        <taxon>rosids</taxon>
        <taxon>fabids</taxon>
        <taxon>Fabales</taxon>
        <taxon>Fabaceae</taxon>
        <taxon>Papilionoideae</taxon>
        <taxon>50 kb inversion clade</taxon>
        <taxon>NPAAA clade</taxon>
        <taxon>Hologalegina</taxon>
        <taxon>IRL clade</taxon>
        <taxon>Trifolieae</taxon>
        <taxon>Trifolium</taxon>
    </lineage>
</organism>
<reference evidence="3 4" key="1">
    <citation type="journal article" date="2018" name="Front. Plant Sci.">
        <title>Red Clover (Trifolium pratense) and Zigzag Clover (T. medium) - A Picture of Genomic Similarities and Differences.</title>
        <authorList>
            <person name="Dluhosova J."/>
            <person name="Istvanek J."/>
            <person name="Nedelnik J."/>
            <person name="Repkova J."/>
        </authorList>
    </citation>
    <scope>NUCLEOTIDE SEQUENCE [LARGE SCALE GENOMIC DNA]</scope>
    <source>
        <strain evidence="4">cv. 10/8</strain>
        <tissue evidence="3">Leaf</tissue>
    </source>
</reference>
<dbReference type="EMBL" id="LXQA010294169">
    <property type="protein sequence ID" value="MCI41601.1"/>
    <property type="molecule type" value="Genomic_DNA"/>
</dbReference>
<keyword evidence="4" id="KW-1185">Reference proteome</keyword>
<dbReference type="Proteomes" id="UP000265520">
    <property type="component" value="Unassembled WGS sequence"/>
</dbReference>
<evidence type="ECO:0000313" key="4">
    <source>
        <dbReference type="Proteomes" id="UP000265520"/>
    </source>
</evidence>
<keyword evidence="2" id="KW-1133">Transmembrane helix</keyword>
<name>A0A392RY91_9FABA</name>
<evidence type="ECO:0000256" key="2">
    <source>
        <dbReference type="SAM" id="Phobius"/>
    </source>
</evidence>
<sequence>DSSSAVQMTSDQSSCNGSSPVSDGRNVMSVRASMMYLAVRIGGGVFAIPMVLL</sequence>
<keyword evidence="2" id="KW-0472">Membrane</keyword>
<feature type="non-terminal residue" evidence="3">
    <location>
        <position position="1"/>
    </location>
</feature>
<accession>A0A392RY91</accession>
<evidence type="ECO:0000313" key="3">
    <source>
        <dbReference type="EMBL" id="MCI41601.1"/>
    </source>
</evidence>
<feature type="compositionally biased region" description="Polar residues" evidence="1">
    <location>
        <begin position="1"/>
        <end position="21"/>
    </location>
</feature>
<comment type="caution">
    <text evidence="3">The sequence shown here is derived from an EMBL/GenBank/DDBJ whole genome shotgun (WGS) entry which is preliminary data.</text>
</comment>
<proteinExistence type="predicted"/>
<keyword evidence="2" id="KW-0812">Transmembrane</keyword>